<keyword evidence="15" id="KW-1185">Reference proteome</keyword>
<feature type="binding site" evidence="13">
    <location>
        <position position="160"/>
    </location>
    <ligand>
        <name>ITP</name>
        <dbReference type="ChEBI" id="CHEBI:61402"/>
    </ligand>
</feature>
<keyword evidence="5 13" id="KW-0378">Hydrolase</keyword>
<evidence type="ECO:0000256" key="9">
    <source>
        <dbReference type="ARBA" id="ARBA00054940"/>
    </source>
</evidence>
<feature type="binding site" evidence="13">
    <location>
        <begin position="63"/>
        <end position="64"/>
    </location>
    <ligand>
        <name>ITP</name>
        <dbReference type="ChEBI" id="CHEBI:61402"/>
    </ligand>
</feature>
<keyword evidence="3 13" id="KW-0479">Metal-binding</keyword>
<keyword evidence="2 13" id="KW-0963">Cytoplasm</keyword>
<protein>
    <recommendedName>
        <fullName evidence="13">Inosine triphosphate pyrophosphatase</fullName>
        <shortName evidence="13">ITPase</shortName>
        <shortName evidence="13">Inosine triphosphatase</shortName>
        <ecNumber evidence="13">3.6.1.66</ecNumber>
    </recommendedName>
    <alternativeName>
        <fullName evidence="13">Non-canonical purine NTP pyrophosphatase</fullName>
    </alternativeName>
    <alternativeName>
        <fullName evidence="13">Non-standard purine NTP pyrophosphatase</fullName>
    </alternativeName>
    <alternativeName>
        <fullName evidence="13">Nucleoside-triphosphate diphosphatase</fullName>
    </alternativeName>
    <alternativeName>
        <fullName evidence="13">Nucleoside-triphosphate pyrophosphatase</fullName>
        <shortName evidence="13">NTPase</shortName>
    </alternativeName>
    <alternativeName>
        <fullName evidence="13">XTP/dITP diphosphatase</fullName>
    </alternativeName>
</protein>
<comment type="catalytic activity">
    <reaction evidence="12">
        <text>N(6)-hydroxy-dATP + H2O = N(6)-hydroxy-dAMP + diphosphate + H(+)</text>
        <dbReference type="Rhea" id="RHEA:83971"/>
        <dbReference type="ChEBI" id="CHEBI:15377"/>
        <dbReference type="ChEBI" id="CHEBI:15378"/>
        <dbReference type="ChEBI" id="CHEBI:33019"/>
        <dbReference type="ChEBI" id="CHEBI:233529"/>
        <dbReference type="ChEBI" id="CHEBI:233530"/>
    </reaction>
    <physiologicalReaction direction="left-to-right" evidence="12">
        <dbReference type="Rhea" id="RHEA:83972"/>
    </physiologicalReaction>
</comment>
<feature type="binding site" evidence="13">
    <location>
        <begin position="7"/>
        <end position="12"/>
    </location>
    <ligand>
        <name>ITP</name>
        <dbReference type="ChEBI" id="CHEBI:61402"/>
    </ligand>
</feature>
<proteinExistence type="inferred from homology"/>
<evidence type="ECO:0000256" key="13">
    <source>
        <dbReference type="HAMAP-Rule" id="MF_03148"/>
    </source>
</evidence>
<evidence type="ECO:0000256" key="4">
    <source>
        <dbReference type="ARBA" id="ARBA00022741"/>
    </source>
</evidence>
<accession>A0A1L9SD99</accession>
<comment type="cofactor">
    <cofactor evidence="13">
        <name>Mg(2+)</name>
        <dbReference type="ChEBI" id="CHEBI:18420"/>
    </cofactor>
    <cofactor evidence="13">
        <name>Mn(2+)</name>
        <dbReference type="ChEBI" id="CHEBI:29035"/>
    </cofactor>
    <text evidence="13">Binds 1 divalent metal cation per subunit; can use either Mg(2+) or Mn(2+).</text>
</comment>
<dbReference type="CDD" id="cd00515">
    <property type="entry name" value="HAM1"/>
    <property type="match status" value="1"/>
</dbReference>
<dbReference type="Proteomes" id="UP000184188">
    <property type="component" value="Unassembled WGS sequence"/>
</dbReference>
<dbReference type="SUPFAM" id="SSF52972">
    <property type="entry name" value="ITPase-like"/>
    <property type="match status" value="1"/>
</dbReference>
<dbReference type="FunFam" id="3.90.950.10:FF:000003">
    <property type="entry name" value="Inosine triphosphate pyrophosphatase"/>
    <property type="match status" value="1"/>
</dbReference>
<dbReference type="GO" id="GO:0000166">
    <property type="term" value="F:nucleotide binding"/>
    <property type="evidence" value="ECO:0007669"/>
    <property type="project" value="UniProtKB-KW"/>
</dbReference>
<comment type="catalytic activity">
    <reaction evidence="11">
        <text>dITP + H2O = dIMP + diphosphate + H(+)</text>
        <dbReference type="Rhea" id="RHEA:28342"/>
        <dbReference type="ChEBI" id="CHEBI:15377"/>
        <dbReference type="ChEBI" id="CHEBI:15378"/>
        <dbReference type="ChEBI" id="CHEBI:33019"/>
        <dbReference type="ChEBI" id="CHEBI:61194"/>
        <dbReference type="ChEBI" id="CHEBI:61382"/>
        <dbReference type="EC" id="3.6.1.66"/>
    </reaction>
    <physiologicalReaction direction="left-to-right" evidence="11">
        <dbReference type="Rhea" id="RHEA:28343"/>
    </physiologicalReaction>
</comment>
<feature type="binding site" evidence="13">
    <location>
        <begin position="139"/>
        <end position="142"/>
    </location>
    <ligand>
        <name>ITP</name>
        <dbReference type="ChEBI" id="CHEBI:61402"/>
    </ligand>
</feature>
<keyword evidence="13" id="KW-0539">Nucleus</keyword>
<dbReference type="VEuPathDB" id="FungiDB:ASPZODRAFT_70366"/>
<evidence type="ECO:0000256" key="8">
    <source>
        <dbReference type="ARBA" id="ARBA00023211"/>
    </source>
</evidence>
<dbReference type="Pfam" id="PF01725">
    <property type="entry name" value="Ham1p_like"/>
    <property type="match status" value="1"/>
</dbReference>
<feature type="binding site" evidence="13">
    <location>
        <position position="35"/>
    </location>
    <ligand>
        <name>Mg(2+)</name>
        <dbReference type="ChEBI" id="CHEBI:18420"/>
    </ligand>
</feature>
<dbReference type="AlphaFoldDB" id="A0A1L9SD99"/>
<dbReference type="Gene3D" id="3.90.950.10">
    <property type="match status" value="1"/>
</dbReference>
<evidence type="ECO:0000313" key="14">
    <source>
        <dbReference type="EMBL" id="OJJ45067.1"/>
    </source>
</evidence>
<dbReference type="GO" id="GO:0046872">
    <property type="term" value="F:metal ion binding"/>
    <property type="evidence" value="ECO:0007669"/>
    <property type="project" value="UniProtKB-KW"/>
</dbReference>
<organism evidence="14 15">
    <name type="scientific">Penicilliopsis zonata CBS 506.65</name>
    <dbReference type="NCBI Taxonomy" id="1073090"/>
    <lineage>
        <taxon>Eukaryota</taxon>
        <taxon>Fungi</taxon>
        <taxon>Dikarya</taxon>
        <taxon>Ascomycota</taxon>
        <taxon>Pezizomycotina</taxon>
        <taxon>Eurotiomycetes</taxon>
        <taxon>Eurotiomycetidae</taxon>
        <taxon>Eurotiales</taxon>
        <taxon>Aspergillaceae</taxon>
        <taxon>Penicilliopsis</taxon>
    </lineage>
</organism>
<feature type="binding site" evidence="13">
    <location>
        <position position="47"/>
    </location>
    <ligand>
        <name>ITP</name>
        <dbReference type="ChEBI" id="CHEBI:61402"/>
    </ligand>
</feature>
<dbReference type="STRING" id="1073090.A0A1L9SD99"/>
<evidence type="ECO:0000256" key="12">
    <source>
        <dbReference type="ARBA" id="ARBA00093271"/>
    </source>
</evidence>
<dbReference type="HAMAP" id="MF_03148">
    <property type="entry name" value="HAM1_NTPase"/>
    <property type="match status" value="1"/>
</dbReference>
<dbReference type="GO" id="GO:0009117">
    <property type="term" value="P:nucleotide metabolic process"/>
    <property type="evidence" value="ECO:0007669"/>
    <property type="project" value="UniProtKB-KW"/>
</dbReference>
<keyword evidence="6 13" id="KW-0460">Magnesium</keyword>
<feature type="binding site" evidence="13">
    <location>
        <position position="63"/>
    </location>
    <ligand>
        <name>Mg(2+)</name>
        <dbReference type="ChEBI" id="CHEBI:18420"/>
    </ligand>
</feature>
<dbReference type="OrthoDB" id="6288734at2759"/>
<dbReference type="GO" id="GO:0035870">
    <property type="term" value="F:dITP diphosphatase activity"/>
    <property type="evidence" value="ECO:0007669"/>
    <property type="project" value="UniProtKB-UniRule"/>
</dbReference>
<keyword evidence="4 13" id="KW-0547">Nucleotide-binding</keyword>
<dbReference type="EMBL" id="KV878346">
    <property type="protein sequence ID" value="OJJ45067.1"/>
    <property type="molecule type" value="Genomic_DNA"/>
</dbReference>
<reference evidence="15" key="1">
    <citation type="journal article" date="2017" name="Genome Biol.">
        <title>Comparative genomics reveals high biological diversity and specific adaptations in the industrially and medically important fungal genus Aspergillus.</title>
        <authorList>
            <person name="de Vries R.P."/>
            <person name="Riley R."/>
            <person name="Wiebenga A."/>
            <person name="Aguilar-Osorio G."/>
            <person name="Amillis S."/>
            <person name="Uchima C.A."/>
            <person name="Anderluh G."/>
            <person name="Asadollahi M."/>
            <person name="Askin M."/>
            <person name="Barry K."/>
            <person name="Battaglia E."/>
            <person name="Bayram O."/>
            <person name="Benocci T."/>
            <person name="Braus-Stromeyer S.A."/>
            <person name="Caldana C."/>
            <person name="Canovas D."/>
            <person name="Cerqueira G.C."/>
            <person name="Chen F."/>
            <person name="Chen W."/>
            <person name="Choi C."/>
            <person name="Clum A."/>
            <person name="Dos Santos R.A."/>
            <person name="Damasio A.R."/>
            <person name="Diallinas G."/>
            <person name="Emri T."/>
            <person name="Fekete E."/>
            <person name="Flipphi M."/>
            <person name="Freyberg S."/>
            <person name="Gallo A."/>
            <person name="Gournas C."/>
            <person name="Habgood R."/>
            <person name="Hainaut M."/>
            <person name="Harispe M.L."/>
            <person name="Henrissat B."/>
            <person name="Hilden K.S."/>
            <person name="Hope R."/>
            <person name="Hossain A."/>
            <person name="Karabika E."/>
            <person name="Karaffa L."/>
            <person name="Karanyi Z."/>
            <person name="Krasevec N."/>
            <person name="Kuo A."/>
            <person name="Kusch H."/>
            <person name="LaButti K."/>
            <person name="Lagendijk E.L."/>
            <person name="Lapidus A."/>
            <person name="Levasseur A."/>
            <person name="Lindquist E."/>
            <person name="Lipzen A."/>
            <person name="Logrieco A.F."/>
            <person name="MacCabe A."/>
            <person name="Maekelae M.R."/>
            <person name="Malavazi I."/>
            <person name="Melin P."/>
            <person name="Meyer V."/>
            <person name="Mielnichuk N."/>
            <person name="Miskei M."/>
            <person name="Molnar A.P."/>
            <person name="Mule G."/>
            <person name="Ngan C.Y."/>
            <person name="Orejas M."/>
            <person name="Orosz E."/>
            <person name="Ouedraogo J.P."/>
            <person name="Overkamp K.M."/>
            <person name="Park H.-S."/>
            <person name="Perrone G."/>
            <person name="Piumi F."/>
            <person name="Punt P.J."/>
            <person name="Ram A.F."/>
            <person name="Ramon A."/>
            <person name="Rauscher S."/>
            <person name="Record E."/>
            <person name="Riano-Pachon D.M."/>
            <person name="Robert V."/>
            <person name="Roehrig J."/>
            <person name="Ruller R."/>
            <person name="Salamov A."/>
            <person name="Salih N.S."/>
            <person name="Samson R.A."/>
            <person name="Sandor E."/>
            <person name="Sanguinetti M."/>
            <person name="Schuetze T."/>
            <person name="Sepcic K."/>
            <person name="Shelest E."/>
            <person name="Sherlock G."/>
            <person name="Sophianopoulou V."/>
            <person name="Squina F.M."/>
            <person name="Sun H."/>
            <person name="Susca A."/>
            <person name="Todd R.B."/>
            <person name="Tsang A."/>
            <person name="Unkles S.E."/>
            <person name="van de Wiele N."/>
            <person name="van Rossen-Uffink D."/>
            <person name="Oliveira J.V."/>
            <person name="Vesth T.C."/>
            <person name="Visser J."/>
            <person name="Yu J.-H."/>
            <person name="Zhou M."/>
            <person name="Andersen M.R."/>
            <person name="Archer D.B."/>
            <person name="Baker S.E."/>
            <person name="Benoit I."/>
            <person name="Brakhage A.A."/>
            <person name="Braus G.H."/>
            <person name="Fischer R."/>
            <person name="Frisvad J.C."/>
            <person name="Goldman G.H."/>
            <person name="Houbraken J."/>
            <person name="Oakley B."/>
            <person name="Pocsi I."/>
            <person name="Scazzocchio C."/>
            <person name="Seiboth B."/>
            <person name="vanKuyk P.A."/>
            <person name="Wortman J."/>
            <person name="Dyer P.S."/>
            <person name="Grigoriev I.V."/>
        </authorList>
    </citation>
    <scope>NUCLEOTIDE SEQUENCE [LARGE SCALE GENOMIC DNA]</scope>
    <source>
        <strain evidence="15">CBS 506.65</strain>
    </source>
</reference>
<comment type="function">
    <text evidence="13">Pyrophosphatase that hydrolyzes non-canonical purine nucleotides such as inosine triphosphate (ITP), deoxyinosine triphosphate (dITP) or xanthosine 5'-triphosphate (XTP) to their respective monophosphate derivatives. The enzyme does not distinguish between the deoxy- and ribose forms. Probably excludes non-canonical purines from RNA and DNA precursor pools, thus preventing their incorporation into RNA and DNA and avoiding chromosomal lesions.</text>
</comment>
<dbReference type="PANTHER" id="PTHR11067:SF9">
    <property type="entry name" value="INOSINE TRIPHOSPHATE PYROPHOSPHATASE"/>
    <property type="match status" value="1"/>
</dbReference>
<dbReference type="EC" id="3.6.1.66" evidence="13"/>
<dbReference type="GeneID" id="34616129"/>
<dbReference type="RefSeq" id="XP_022579577.1">
    <property type="nucleotide sequence ID" value="XM_022729665.1"/>
</dbReference>
<dbReference type="GO" id="GO:0005634">
    <property type="term" value="C:nucleus"/>
    <property type="evidence" value="ECO:0007669"/>
    <property type="project" value="UniProtKB-SubCell"/>
</dbReference>
<evidence type="ECO:0000256" key="7">
    <source>
        <dbReference type="ARBA" id="ARBA00023080"/>
    </source>
</evidence>
<dbReference type="InterPro" id="IPR027502">
    <property type="entry name" value="ITPase"/>
</dbReference>
<dbReference type="GO" id="GO:0009204">
    <property type="term" value="P:deoxyribonucleoside triphosphate catabolic process"/>
    <property type="evidence" value="ECO:0007669"/>
    <property type="project" value="UniProtKB-UniRule"/>
</dbReference>
<dbReference type="GO" id="GO:0036222">
    <property type="term" value="F:XTP diphosphatase activity"/>
    <property type="evidence" value="ECO:0007669"/>
    <property type="project" value="UniProtKB-UniRule"/>
</dbReference>
<comment type="subunit">
    <text evidence="13">Homodimer.</text>
</comment>
<feature type="binding site" evidence="13">
    <location>
        <begin position="165"/>
        <end position="166"/>
    </location>
    <ligand>
        <name>ITP</name>
        <dbReference type="ChEBI" id="CHEBI:61402"/>
    </ligand>
</feature>
<keyword evidence="7 13" id="KW-0546">Nucleotide metabolism</keyword>
<evidence type="ECO:0000256" key="11">
    <source>
        <dbReference type="ARBA" id="ARBA00093255"/>
    </source>
</evidence>
<dbReference type="InterPro" id="IPR029001">
    <property type="entry name" value="ITPase-like_fam"/>
</dbReference>
<evidence type="ECO:0000256" key="6">
    <source>
        <dbReference type="ARBA" id="ARBA00022842"/>
    </source>
</evidence>
<dbReference type="InterPro" id="IPR002637">
    <property type="entry name" value="RdgB/HAM1"/>
</dbReference>
<comment type="similarity">
    <text evidence="1 13">Belongs to the HAM1 NTPase family.</text>
</comment>
<comment type="subcellular location">
    <subcellularLocation>
        <location evidence="13">Cytoplasm</location>
    </subcellularLocation>
    <subcellularLocation>
        <location evidence="13">Nucleus</location>
    </subcellularLocation>
</comment>
<name>A0A1L9SD99_9EURO</name>
<evidence type="ECO:0000256" key="1">
    <source>
        <dbReference type="ARBA" id="ARBA00008023"/>
    </source>
</evidence>
<comment type="function">
    <text evidence="9">Pyrophosphatase that hydrolyzes the non-canonical purine nucleotides inosine triphosphate (ITP), deoxyinosine triphosphate (dITP) as well as 2'-deoxy-N-6-hydroxylaminopurine triphosphate (dHAPTP) and xanthosine 5'-triphosphate (XTP) to their respective monophosphate derivatives. The enzyme does not distinguish between the deoxy- and ribose forms. Probably excludes non-canonical purines from RNA and DNA precursor pools, thus preventing their incorporation into RNA and DNA and avoiding chromosomal lesions.</text>
</comment>
<comment type="catalytic activity">
    <reaction evidence="13">
        <text>XTP + H2O = XMP + diphosphate + H(+)</text>
        <dbReference type="Rhea" id="RHEA:28610"/>
        <dbReference type="ChEBI" id="CHEBI:15377"/>
        <dbReference type="ChEBI" id="CHEBI:15378"/>
        <dbReference type="ChEBI" id="CHEBI:33019"/>
        <dbReference type="ChEBI" id="CHEBI:57464"/>
        <dbReference type="ChEBI" id="CHEBI:61314"/>
        <dbReference type="EC" id="3.6.1.66"/>
    </reaction>
</comment>
<dbReference type="GO" id="GO:0036220">
    <property type="term" value="F:ITP diphosphatase activity"/>
    <property type="evidence" value="ECO:0007669"/>
    <property type="project" value="UniProtKB-UniRule"/>
</dbReference>
<evidence type="ECO:0000313" key="15">
    <source>
        <dbReference type="Proteomes" id="UP000184188"/>
    </source>
</evidence>
<evidence type="ECO:0000256" key="10">
    <source>
        <dbReference type="ARBA" id="ARBA00093218"/>
    </source>
</evidence>
<dbReference type="PANTHER" id="PTHR11067">
    <property type="entry name" value="INOSINE TRIPHOSPHATE PYROPHOSPHATASE/HAM1 PROTEIN"/>
    <property type="match status" value="1"/>
</dbReference>
<comment type="catalytic activity">
    <reaction evidence="10">
        <text>ITP + H2O = IMP + diphosphate + H(+)</text>
        <dbReference type="Rhea" id="RHEA:29399"/>
        <dbReference type="ChEBI" id="CHEBI:15377"/>
        <dbReference type="ChEBI" id="CHEBI:15378"/>
        <dbReference type="ChEBI" id="CHEBI:33019"/>
        <dbReference type="ChEBI" id="CHEBI:58053"/>
        <dbReference type="ChEBI" id="CHEBI:61402"/>
        <dbReference type="EC" id="3.6.1.66"/>
    </reaction>
    <physiologicalReaction direction="left-to-right" evidence="10">
        <dbReference type="Rhea" id="RHEA:29400"/>
    </physiologicalReaction>
</comment>
<evidence type="ECO:0000256" key="2">
    <source>
        <dbReference type="ARBA" id="ARBA00022490"/>
    </source>
</evidence>
<dbReference type="GO" id="GO:0005737">
    <property type="term" value="C:cytoplasm"/>
    <property type="evidence" value="ECO:0007669"/>
    <property type="project" value="UniProtKB-SubCell"/>
</dbReference>
<sequence length="188" mass="20660">MALLFVTGNANKIAEVRAILAGAIALETRALDIPEIQGPSEEIALDKARRAADIVNGPVLIEDSSLEMNALNGLPGPYIKPFLETLGNQGLNTLLAGFDDKSATAVCTFAFSEGRGCEPVLFQGRLEGRIVPPRGPPRFGWEPIFEYQGETLAEMEMNKKNGLSHRYRALVKFQQWFQGSQQVRDIEN</sequence>
<keyword evidence="8 13" id="KW-0464">Manganese</keyword>
<gene>
    <name evidence="14" type="ORF">ASPZODRAFT_70366</name>
</gene>
<evidence type="ECO:0000256" key="5">
    <source>
        <dbReference type="ARBA" id="ARBA00022801"/>
    </source>
</evidence>
<evidence type="ECO:0000256" key="3">
    <source>
        <dbReference type="ARBA" id="ARBA00022723"/>
    </source>
</evidence>